<evidence type="ECO:0000313" key="6">
    <source>
        <dbReference type="EMBL" id="MBD1383502.1"/>
    </source>
</evidence>
<reference evidence="6" key="1">
    <citation type="submission" date="2020-09" db="EMBL/GenBank/DDBJ databases">
        <title>A novel bacterium of genus Bacillus, isolated from South China Sea.</title>
        <authorList>
            <person name="Huang H."/>
            <person name="Mo K."/>
            <person name="Hu Y."/>
        </authorList>
    </citation>
    <scope>NUCLEOTIDE SEQUENCE</scope>
    <source>
        <strain evidence="6">IB182487</strain>
    </source>
</reference>
<dbReference type="Proteomes" id="UP000626844">
    <property type="component" value="Unassembled WGS sequence"/>
</dbReference>
<dbReference type="InterPro" id="IPR050743">
    <property type="entry name" value="2-oxoacid_DH_E2_comp"/>
</dbReference>
<proteinExistence type="predicted"/>
<dbReference type="GO" id="GO:0031405">
    <property type="term" value="F:lipoic acid binding"/>
    <property type="evidence" value="ECO:0007669"/>
    <property type="project" value="TreeGrafter"/>
</dbReference>
<dbReference type="InterPro" id="IPR023213">
    <property type="entry name" value="CAT-like_dom_sf"/>
</dbReference>
<name>A0A926NT81_9BACI</name>
<keyword evidence="2" id="KW-0808">Transferase</keyword>
<keyword evidence="4" id="KW-0812">Transmembrane</keyword>
<dbReference type="EMBL" id="JACXAI010000059">
    <property type="protein sequence ID" value="MBD1383502.1"/>
    <property type="molecule type" value="Genomic_DNA"/>
</dbReference>
<dbReference type="AlphaFoldDB" id="A0A926NT81"/>
<keyword evidence="4" id="KW-0472">Membrane</keyword>
<evidence type="ECO:0000256" key="4">
    <source>
        <dbReference type="SAM" id="Phobius"/>
    </source>
</evidence>
<evidence type="ECO:0000259" key="5">
    <source>
        <dbReference type="Pfam" id="PF00198"/>
    </source>
</evidence>
<dbReference type="RefSeq" id="WP_191162733.1">
    <property type="nucleotide sequence ID" value="NZ_JACXAI010000059.1"/>
</dbReference>
<comment type="caution">
    <text evidence="6">The sequence shown here is derived from an EMBL/GenBank/DDBJ whole genome shotgun (WGS) entry which is preliminary data.</text>
</comment>
<keyword evidence="7" id="KW-1185">Reference proteome</keyword>
<gene>
    <name evidence="6" type="ORF">IC621_25315</name>
</gene>
<dbReference type="GO" id="GO:0016407">
    <property type="term" value="F:acetyltransferase activity"/>
    <property type="evidence" value="ECO:0007669"/>
    <property type="project" value="TreeGrafter"/>
</dbReference>
<organism evidence="6 7">
    <name type="scientific">Metabacillus arenae</name>
    <dbReference type="NCBI Taxonomy" id="2771434"/>
    <lineage>
        <taxon>Bacteria</taxon>
        <taxon>Bacillati</taxon>
        <taxon>Bacillota</taxon>
        <taxon>Bacilli</taxon>
        <taxon>Bacillales</taxon>
        <taxon>Bacillaceae</taxon>
        <taxon>Metabacillus</taxon>
    </lineage>
</organism>
<keyword evidence="4" id="KW-1133">Transmembrane helix</keyword>
<evidence type="ECO:0000313" key="7">
    <source>
        <dbReference type="Proteomes" id="UP000626844"/>
    </source>
</evidence>
<dbReference type="Gene3D" id="3.30.559.10">
    <property type="entry name" value="Chloramphenicol acetyltransferase-like domain"/>
    <property type="match status" value="1"/>
</dbReference>
<protein>
    <submittedName>
        <fullName evidence="6">2-oxo acid dehydrogenase subunit E2</fullName>
    </submittedName>
</protein>
<dbReference type="PANTHER" id="PTHR43178">
    <property type="entry name" value="DIHYDROLIPOAMIDE ACETYLTRANSFERASE COMPONENT OF PYRUVATE DEHYDROGENASE COMPLEX"/>
    <property type="match status" value="1"/>
</dbReference>
<dbReference type="InterPro" id="IPR001078">
    <property type="entry name" value="2-oxoacid_DH_actylTfrase"/>
</dbReference>
<keyword evidence="3" id="KW-0012">Acyltransferase</keyword>
<comment type="cofactor">
    <cofactor evidence="1">
        <name>(R)-lipoate</name>
        <dbReference type="ChEBI" id="CHEBI:83088"/>
    </cofactor>
</comment>
<evidence type="ECO:0000256" key="3">
    <source>
        <dbReference type="ARBA" id="ARBA00023315"/>
    </source>
</evidence>
<dbReference type="SUPFAM" id="SSF52777">
    <property type="entry name" value="CoA-dependent acyltransferases"/>
    <property type="match status" value="1"/>
</dbReference>
<evidence type="ECO:0000256" key="2">
    <source>
        <dbReference type="ARBA" id="ARBA00022679"/>
    </source>
</evidence>
<sequence length="78" mass="8962">MSFEKIRKIKRIPLTVFVIGIIIITNVIYKNKCKSEIVIHPMMAVSLSFDHRAIDGAPVAEFLTELKYVLENPYELLV</sequence>
<dbReference type="Pfam" id="PF00198">
    <property type="entry name" value="2-oxoacid_dh"/>
    <property type="match status" value="1"/>
</dbReference>
<feature type="domain" description="2-oxoacid dehydrogenase acyltransferase catalytic" evidence="5">
    <location>
        <begin position="33"/>
        <end position="77"/>
    </location>
</feature>
<dbReference type="PANTHER" id="PTHR43178:SF5">
    <property type="entry name" value="LIPOAMIDE ACYLTRANSFERASE COMPONENT OF BRANCHED-CHAIN ALPHA-KETO ACID DEHYDROGENASE COMPLEX, MITOCHONDRIAL"/>
    <property type="match status" value="1"/>
</dbReference>
<accession>A0A926NT81</accession>
<evidence type="ECO:0000256" key="1">
    <source>
        <dbReference type="ARBA" id="ARBA00001938"/>
    </source>
</evidence>
<feature type="transmembrane region" description="Helical" evidence="4">
    <location>
        <begin position="12"/>
        <end position="29"/>
    </location>
</feature>
<dbReference type="GO" id="GO:0005737">
    <property type="term" value="C:cytoplasm"/>
    <property type="evidence" value="ECO:0007669"/>
    <property type="project" value="TreeGrafter"/>
</dbReference>